<evidence type="ECO:0000256" key="8">
    <source>
        <dbReference type="PIRNR" id="PIRNR006630"/>
    </source>
</evidence>
<accession>A0AA51RQQ6</accession>
<dbReference type="CDD" id="cd00553">
    <property type="entry name" value="NAD_synthase"/>
    <property type="match status" value="1"/>
</dbReference>
<dbReference type="PANTHER" id="PTHR23090">
    <property type="entry name" value="NH 3 /GLUTAMINE-DEPENDENT NAD + SYNTHETASE"/>
    <property type="match status" value="1"/>
</dbReference>
<sequence length="551" mass="61392">MKIIMAQLNFTVGDIDGNVSKILSEYHKFQADEGLFICSELAITGYYPQDLLLRSSLLNKQWEALEEIRKATIEKPCAILIGYAAKNRDRVGKPLHNALVVLHKGEVILEYYKQLLPTYNVFDEARHFSAKSSPNSFTLNGKRFGVMICEDAWFTEAKGAYLADPIDNLEGVPLDAVISINASPSNVGKQEERMTIAQNLVSRLNVPFVYVNQVGGNDELVFDGASFIMNRQGQLTASAKAFSEEVVEAKLEDNRVIEVSPMKRSHFILEQLQLGIRDYVEKCGFDKIVVGSSGGIDSAVTIALCRFALGSEKVKAITMPSKYSSKGSVNDSIILCKNLGVELFERPITQDFALTIKEFELMSKCMPNQITQENMQARIRGRILMEFSNHFSALVVSTGNKSEMSVGYATLYGDMNGGINPLGDLYKMEVYELAKFINMHYQSDVIPEAIITKAPSAELAEGQVDNDSLPAYPILDAILKQYIEGDLLSESEQDICSALLTEKSVSYDLIAKIQDMVDRAEFKRKQAPPIIRVQKRSFGMGRWLPIAARYT</sequence>
<dbReference type="Gene3D" id="3.40.50.620">
    <property type="entry name" value="HUPs"/>
    <property type="match status" value="1"/>
</dbReference>
<dbReference type="GO" id="GO:0004359">
    <property type="term" value="F:glutaminase activity"/>
    <property type="evidence" value="ECO:0007669"/>
    <property type="project" value="InterPro"/>
</dbReference>
<comment type="function">
    <text evidence="7">Catalyzes the ATP-dependent amidation of deamido-NAD to form NAD. Uses L-glutamine as a nitrogen source.</text>
</comment>
<dbReference type="Pfam" id="PF02540">
    <property type="entry name" value="NAD_synthase"/>
    <property type="match status" value="1"/>
</dbReference>
<evidence type="ECO:0000256" key="3">
    <source>
        <dbReference type="ARBA" id="ARBA00022598"/>
    </source>
</evidence>
<feature type="active site" description="Nucleophile; for glutaminase activity" evidence="7">
    <location>
        <position position="149"/>
    </location>
</feature>
<dbReference type="KEGG" id="plei:Q9312_11835"/>
<feature type="active site" description="For glutaminase activity" evidence="7">
    <location>
        <position position="113"/>
    </location>
</feature>
<evidence type="ECO:0000256" key="4">
    <source>
        <dbReference type="ARBA" id="ARBA00022741"/>
    </source>
</evidence>
<keyword evidence="5 7" id="KW-0067">ATP-binding</keyword>
<dbReference type="PROSITE" id="PS50263">
    <property type="entry name" value="CN_HYDROLASE"/>
    <property type="match status" value="1"/>
</dbReference>
<dbReference type="InterPro" id="IPR036526">
    <property type="entry name" value="C-N_Hydrolase_sf"/>
</dbReference>
<comment type="catalytic activity">
    <reaction evidence="7 8">
        <text>deamido-NAD(+) + L-glutamine + ATP + H2O = L-glutamate + AMP + diphosphate + NAD(+) + H(+)</text>
        <dbReference type="Rhea" id="RHEA:24384"/>
        <dbReference type="ChEBI" id="CHEBI:15377"/>
        <dbReference type="ChEBI" id="CHEBI:15378"/>
        <dbReference type="ChEBI" id="CHEBI:29985"/>
        <dbReference type="ChEBI" id="CHEBI:30616"/>
        <dbReference type="ChEBI" id="CHEBI:33019"/>
        <dbReference type="ChEBI" id="CHEBI:57540"/>
        <dbReference type="ChEBI" id="CHEBI:58359"/>
        <dbReference type="ChEBI" id="CHEBI:58437"/>
        <dbReference type="ChEBI" id="CHEBI:456215"/>
        <dbReference type="EC" id="6.3.5.1"/>
    </reaction>
</comment>
<feature type="active site" description="Proton acceptor; for glutaminase activity" evidence="7">
    <location>
        <position position="40"/>
    </location>
</feature>
<dbReference type="GO" id="GO:0009435">
    <property type="term" value="P:NAD+ biosynthetic process"/>
    <property type="evidence" value="ECO:0007669"/>
    <property type="project" value="UniProtKB-UniRule"/>
</dbReference>
<evidence type="ECO:0000256" key="1">
    <source>
        <dbReference type="ARBA" id="ARBA00005188"/>
    </source>
</evidence>
<dbReference type="CDD" id="cd07570">
    <property type="entry name" value="GAT_Gln-NAD-synth"/>
    <property type="match status" value="1"/>
</dbReference>
<proteinExistence type="inferred from homology"/>
<name>A0AA51RQQ6_9GAMM</name>
<evidence type="ECO:0000256" key="9">
    <source>
        <dbReference type="RuleBase" id="RU003811"/>
    </source>
</evidence>
<feature type="binding site" evidence="7">
    <location>
        <position position="183"/>
    </location>
    <ligand>
        <name>L-glutamine</name>
        <dbReference type="ChEBI" id="CHEBI:58359"/>
    </ligand>
</feature>
<evidence type="ECO:0000256" key="5">
    <source>
        <dbReference type="ARBA" id="ARBA00022840"/>
    </source>
</evidence>
<dbReference type="InterPro" id="IPR003010">
    <property type="entry name" value="C-N_Hydrolase"/>
</dbReference>
<evidence type="ECO:0000256" key="2">
    <source>
        <dbReference type="ARBA" id="ARBA00007145"/>
    </source>
</evidence>
<dbReference type="GO" id="GO:0003952">
    <property type="term" value="F:NAD+ synthase (glutamine-hydrolyzing) activity"/>
    <property type="evidence" value="ECO:0007669"/>
    <property type="project" value="UniProtKB-UniRule"/>
</dbReference>
<dbReference type="PANTHER" id="PTHR23090:SF9">
    <property type="entry name" value="GLUTAMINE-DEPENDENT NAD(+) SYNTHETASE"/>
    <property type="match status" value="1"/>
</dbReference>
<dbReference type="InterPro" id="IPR003694">
    <property type="entry name" value="NAD_synthase"/>
</dbReference>
<feature type="domain" description="CN hydrolase" evidence="10">
    <location>
        <begin position="1"/>
        <end position="253"/>
    </location>
</feature>
<comment type="similarity">
    <text evidence="2 7 8">In the C-terminal section; belongs to the NAD synthetase family.</text>
</comment>
<protein>
    <recommendedName>
        <fullName evidence="7 8">Glutamine-dependent NAD(+) synthetase</fullName>
        <ecNumber evidence="7 8">6.3.5.1</ecNumber>
    </recommendedName>
    <alternativeName>
        <fullName evidence="7 8">NAD(+) synthase [glutamine-hydrolyzing]</fullName>
    </alternativeName>
</protein>
<dbReference type="HAMAP" id="MF_02090">
    <property type="entry name" value="NadE_glutamine_dep"/>
    <property type="match status" value="1"/>
</dbReference>
<keyword evidence="6 7" id="KW-0520">NAD</keyword>
<dbReference type="Pfam" id="PF00795">
    <property type="entry name" value="CN_hydrolase"/>
    <property type="match status" value="1"/>
</dbReference>
<dbReference type="NCBIfam" id="TIGR00552">
    <property type="entry name" value="nadE"/>
    <property type="match status" value="1"/>
</dbReference>
<comment type="pathway">
    <text evidence="1 7 8">Cofactor biosynthesis; NAD(+) biosynthesis; NAD(+) from deamido-NAD(+) (L-Gln route): step 1/1.</text>
</comment>
<feature type="binding site" evidence="7">
    <location>
        <position position="398"/>
    </location>
    <ligand>
        <name>ATP</name>
        <dbReference type="ChEBI" id="CHEBI:30616"/>
    </ligand>
</feature>
<evidence type="ECO:0000313" key="11">
    <source>
        <dbReference type="EMBL" id="WMS85908.1"/>
    </source>
</evidence>
<feature type="binding site" evidence="7">
    <location>
        <position position="374"/>
    </location>
    <ligand>
        <name>deamido-NAD(+)</name>
        <dbReference type="ChEBI" id="CHEBI:58437"/>
        <note>ligand shared between two neighboring subunits</note>
    </ligand>
</feature>
<reference evidence="11 12" key="1">
    <citation type="submission" date="2023-08" db="EMBL/GenBank/DDBJ databases">
        <title>Pleionea litopenaei sp. nov., isolated from stomach of juvenile Litopenaeus vannamei.</title>
        <authorList>
            <person name="Rho A.M."/>
            <person name="Hwang C.Y."/>
        </authorList>
    </citation>
    <scope>NUCLEOTIDE SEQUENCE [LARGE SCALE GENOMIC DNA]</scope>
    <source>
        <strain evidence="11 12">HL-JVS1</strain>
    </source>
</reference>
<keyword evidence="12" id="KW-1185">Reference proteome</keyword>
<feature type="binding site" evidence="7">
    <location>
        <position position="403"/>
    </location>
    <ligand>
        <name>deamido-NAD(+)</name>
        <dbReference type="ChEBI" id="CHEBI:58437"/>
        <note>ligand shared between two neighboring subunits</note>
    </ligand>
</feature>
<feature type="binding site" evidence="7">
    <location>
        <begin position="291"/>
        <end position="298"/>
    </location>
    <ligand>
        <name>ATP</name>
        <dbReference type="ChEBI" id="CHEBI:30616"/>
    </ligand>
</feature>
<dbReference type="AlphaFoldDB" id="A0AA51RQQ6"/>
<dbReference type="EC" id="6.3.5.1" evidence="7 8"/>
<dbReference type="Gene3D" id="3.60.110.10">
    <property type="entry name" value="Carbon-nitrogen hydrolase"/>
    <property type="match status" value="1"/>
</dbReference>
<dbReference type="FunFam" id="3.40.50.620:FF:000106">
    <property type="entry name" value="Glutamine-dependent NAD(+) synthetase"/>
    <property type="match status" value="1"/>
</dbReference>
<dbReference type="Proteomes" id="UP001239782">
    <property type="component" value="Chromosome"/>
</dbReference>
<dbReference type="InterPro" id="IPR022310">
    <property type="entry name" value="NAD/GMP_synthase"/>
</dbReference>
<keyword evidence="4 7" id="KW-0547">Nucleotide-binding</keyword>
<dbReference type="GO" id="GO:0005737">
    <property type="term" value="C:cytoplasm"/>
    <property type="evidence" value="ECO:0007669"/>
    <property type="project" value="InterPro"/>
</dbReference>
<dbReference type="SUPFAM" id="SSF52402">
    <property type="entry name" value="Adenine nucleotide alpha hydrolases-like"/>
    <property type="match status" value="1"/>
</dbReference>
<feature type="binding site" evidence="7">
    <location>
        <position position="119"/>
    </location>
    <ligand>
        <name>L-glutamine</name>
        <dbReference type="ChEBI" id="CHEBI:58359"/>
    </ligand>
</feature>
<dbReference type="SUPFAM" id="SSF56317">
    <property type="entry name" value="Carbon-nitrogen hydrolase"/>
    <property type="match status" value="1"/>
</dbReference>
<dbReference type="PIRSF" id="PIRSF006630">
    <property type="entry name" value="NADS_GAT"/>
    <property type="match status" value="1"/>
</dbReference>
<dbReference type="InterPro" id="IPR014445">
    <property type="entry name" value="Gln-dep_NAD_synthase"/>
</dbReference>
<comment type="caution">
    <text evidence="7">Lacks conserved residue(s) required for the propagation of feature annotation.</text>
</comment>
<dbReference type="GO" id="GO:0008795">
    <property type="term" value="F:NAD+ synthase activity"/>
    <property type="evidence" value="ECO:0007669"/>
    <property type="project" value="UniProtKB-UniRule"/>
</dbReference>
<dbReference type="EMBL" id="CP133548">
    <property type="protein sequence ID" value="WMS85908.1"/>
    <property type="molecule type" value="Genomic_DNA"/>
</dbReference>
<feature type="binding site" evidence="7">
    <location>
        <position position="523"/>
    </location>
    <ligand>
        <name>deamido-NAD(+)</name>
        <dbReference type="ChEBI" id="CHEBI:58437"/>
        <note>ligand shared between two neighboring subunits</note>
    </ligand>
</feature>
<dbReference type="NCBIfam" id="NF010588">
    <property type="entry name" value="PRK13981.1"/>
    <property type="match status" value="1"/>
</dbReference>
<evidence type="ECO:0000256" key="7">
    <source>
        <dbReference type="HAMAP-Rule" id="MF_02090"/>
    </source>
</evidence>
<comment type="similarity">
    <text evidence="9">Belongs to the NAD synthetase family.</text>
</comment>
<dbReference type="RefSeq" id="WP_309201060.1">
    <property type="nucleotide sequence ID" value="NZ_CP133548.1"/>
</dbReference>
<evidence type="ECO:0000259" key="10">
    <source>
        <dbReference type="PROSITE" id="PS50263"/>
    </source>
</evidence>
<evidence type="ECO:0000313" key="12">
    <source>
        <dbReference type="Proteomes" id="UP001239782"/>
    </source>
</evidence>
<keyword evidence="3 7" id="KW-0436">Ligase</keyword>
<feature type="binding site" evidence="7">
    <location>
        <position position="189"/>
    </location>
    <ligand>
        <name>L-glutamine</name>
        <dbReference type="ChEBI" id="CHEBI:58359"/>
    </ligand>
</feature>
<organism evidence="11 12">
    <name type="scientific">Pleionea litopenaei</name>
    <dbReference type="NCBI Taxonomy" id="3070815"/>
    <lineage>
        <taxon>Bacteria</taxon>
        <taxon>Pseudomonadati</taxon>
        <taxon>Pseudomonadota</taxon>
        <taxon>Gammaproteobacteria</taxon>
        <taxon>Oceanospirillales</taxon>
        <taxon>Pleioneaceae</taxon>
        <taxon>Pleionea</taxon>
    </lineage>
</organism>
<gene>
    <name evidence="7" type="primary">nadE</name>
    <name evidence="11" type="ORF">Q9312_11835</name>
</gene>
<evidence type="ECO:0000256" key="6">
    <source>
        <dbReference type="ARBA" id="ARBA00023027"/>
    </source>
</evidence>
<dbReference type="InterPro" id="IPR014729">
    <property type="entry name" value="Rossmann-like_a/b/a_fold"/>
</dbReference>
<dbReference type="GO" id="GO:0005524">
    <property type="term" value="F:ATP binding"/>
    <property type="evidence" value="ECO:0007669"/>
    <property type="project" value="UniProtKB-UniRule"/>
</dbReference>